<dbReference type="InterPro" id="IPR008936">
    <property type="entry name" value="Rho_GTPase_activation_prot"/>
</dbReference>
<dbReference type="SUPFAM" id="SSF48350">
    <property type="entry name" value="GTPase activation domain, GAP"/>
    <property type="match status" value="1"/>
</dbReference>
<feature type="compositionally biased region" description="Polar residues" evidence="2">
    <location>
        <begin position="632"/>
        <end position="648"/>
    </location>
</feature>
<keyword evidence="5" id="KW-1185">Reference proteome</keyword>
<feature type="compositionally biased region" description="Polar residues" evidence="2">
    <location>
        <begin position="613"/>
        <end position="622"/>
    </location>
</feature>
<dbReference type="EMBL" id="JARPUR010000001">
    <property type="protein sequence ID" value="KAK4887857.1"/>
    <property type="molecule type" value="Genomic_DNA"/>
</dbReference>
<evidence type="ECO:0000256" key="2">
    <source>
        <dbReference type="SAM" id="MobiDB-lite"/>
    </source>
</evidence>
<dbReference type="PANTHER" id="PTHR12635:SF7">
    <property type="entry name" value="RHO GTPASE ACTIVATING PROTEIN 6-RELATED"/>
    <property type="match status" value="1"/>
</dbReference>
<dbReference type="Pfam" id="PF00620">
    <property type="entry name" value="RhoGAP"/>
    <property type="match status" value="1"/>
</dbReference>
<protein>
    <recommendedName>
        <fullName evidence="3">Rho-GAP domain-containing protein</fullName>
    </recommendedName>
</protein>
<evidence type="ECO:0000313" key="4">
    <source>
        <dbReference type="EMBL" id="KAK4887857.1"/>
    </source>
</evidence>
<feature type="region of interest" description="Disordered" evidence="2">
    <location>
        <begin position="469"/>
        <end position="510"/>
    </location>
</feature>
<evidence type="ECO:0000259" key="3">
    <source>
        <dbReference type="PROSITE" id="PS50238"/>
    </source>
</evidence>
<feature type="region of interest" description="Disordered" evidence="2">
    <location>
        <begin position="613"/>
        <end position="694"/>
    </location>
</feature>
<feature type="compositionally biased region" description="Basic and acidic residues" evidence="2">
    <location>
        <begin position="788"/>
        <end position="800"/>
    </location>
</feature>
<accession>A0AAN7QA55</accession>
<dbReference type="PROSITE" id="PS50238">
    <property type="entry name" value="RHOGAP"/>
    <property type="match status" value="1"/>
</dbReference>
<organism evidence="4 5">
    <name type="scientific">Aquatica leii</name>
    <dbReference type="NCBI Taxonomy" id="1421715"/>
    <lineage>
        <taxon>Eukaryota</taxon>
        <taxon>Metazoa</taxon>
        <taxon>Ecdysozoa</taxon>
        <taxon>Arthropoda</taxon>
        <taxon>Hexapoda</taxon>
        <taxon>Insecta</taxon>
        <taxon>Pterygota</taxon>
        <taxon>Neoptera</taxon>
        <taxon>Endopterygota</taxon>
        <taxon>Coleoptera</taxon>
        <taxon>Polyphaga</taxon>
        <taxon>Elateriformia</taxon>
        <taxon>Elateroidea</taxon>
        <taxon>Lampyridae</taxon>
        <taxon>Luciolinae</taxon>
        <taxon>Aquatica</taxon>
    </lineage>
</organism>
<evidence type="ECO:0000256" key="1">
    <source>
        <dbReference type="ARBA" id="ARBA00022468"/>
    </source>
</evidence>
<sequence length="870" mass="95323">MGGCVWNSTTGKQVVLSDTTLLQLSDIERKVLQKVALAKLQALNLGVSIKIPTDAVATAPQKPKRRAYLLKRKALTTGFFDANRKDGDKDKEGSNSTGLVFGIPLSQCVDNDRISRHGVASRDVSGDESNLGRHNSRASCTSLVDEIGSRENLLTREKRTMGSVPGLLDSISSYGSTADILAATHEDEPAVPNILTECVRHLEANGLSTVGIFRVSPSKKRVRQLREDFDCGKESALGNDQCPHDVATLMKEFLRDLPDPLLCRDLYHAFVKTQRIRNRKLQVEALEHLIQLLPASHRDTLWTLLNFLTTVARNAEPRTNAIGEVQGGNKMDSNNLATVFAPNILHCSKQSGKEGSERPEDHIDVINVIRMLIDNNKTLFNVPAELLDEVYVNMLDTHPDILDQLLYRRAVGSGDDYADDLDSESNSAPLTPTAPSSHVTIEHVIYTDSDSGHTPPEPRRTWSREEFLHEATATGASPSRIRSSKDRFRDRVAKKKRDESVSAKKKEDDGIGGVSAMLISRFRGQKDDDLNQLAKMRSPSLDSNSSYHNEETPIIDRRRSTPYMVDSRGVIKASLTIPVQTGSQPLVLNVDHTDIPYIEDNSAYAYVLDNGRPSASSISRSPDGNRKRHSSTSDSSAGIQPITGSISIIQGYESPIGSPPQTTTSSSVNSSFAEIGSPPSWASSPPASPDSTRISVNYIPEDASIKQIVTSKSTSKKTVGPSAAKETNIAQKVSFTSAPEIKQVRATKIEQKPAEIQKPSTASTKPVEKEQKINPTISSIGNAVLRSRTADFERKNDKVKPSATNTTTTSSEKKKYTKRRYTDSKHPTRHIPDAETLEASDNQNKDVSSSASQTGVVYKRRELISSVPSK</sequence>
<comment type="caution">
    <text evidence="4">The sequence shown here is derived from an EMBL/GenBank/DDBJ whole genome shotgun (WGS) entry which is preliminary data.</text>
</comment>
<feature type="domain" description="Rho-GAP" evidence="3">
    <location>
        <begin position="178"/>
        <end position="380"/>
    </location>
</feature>
<proteinExistence type="predicted"/>
<name>A0AAN7QA55_9COLE</name>
<feature type="region of interest" description="Disordered" evidence="2">
    <location>
        <begin position="746"/>
        <end position="870"/>
    </location>
</feature>
<dbReference type="Proteomes" id="UP001353858">
    <property type="component" value="Unassembled WGS sequence"/>
</dbReference>
<dbReference type="InterPro" id="IPR037863">
    <property type="entry name" value="RHOGAP6/36"/>
</dbReference>
<feature type="compositionally biased region" description="Polar residues" evidence="2">
    <location>
        <begin position="839"/>
        <end position="855"/>
    </location>
</feature>
<dbReference type="Gene3D" id="1.10.555.10">
    <property type="entry name" value="Rho GTPase activation protein"/>
    <property type="match status" value="1"/>
</dbReference>
<feature type="compositionally biased region" description="Low complexity" evidence="2">
    <location>
        <begin position="801"/>
        <end position="810"/>
    </location>
</feature>
<feature type="compositionally biased region" description="Polar residues" evidence="2">
    <location>
        <begin position="659"/>
        <end position="672"/>
    </location>
</feature>
<gene>
    <name evidence="4" type="ORF">RN001_004128</name>
</gene>
<feature type="compositionally biased region" description="Basic and acidic residues" evidence="2">
    <location>
        <begin position="483"/>
        <end position="509"/>
    </location>
</feature>
<reference evidence="5" key="1">
    <citation type="submission" date="2023-01" db="EMBL/GenBank/DDBJ databases">
        <title>Key to firefly adult light organ development and bioluminescence: homeobox transcription factors regulate luciferase expression and transportation to peroxisome.</title>
        <authorList>
            <person name="Fu X."/>
        </authorList>
    </citation>
    <scope>NUCLEOTIDE SEQUENCE [LARGE SCALE GENOMIC DNA]</scope>
</reference>
<dbReference type="GO" id="GO:0005096">
    <property type="term" value="F:GTPase activator activity"/>
    <property type="evidence" value="ECO:0007669"/>
    <property type="project" value="UniProtKB-KW"/>
</dbReference>
<dbReference type="AlphaFoldDB" id="A0AAN7QA55"/>
<dbReference type="PANTHER" id="PTHR12635">
    <property type="entry name" value="RHO-GTPASE-ACTIVATING PROTEIN 6 FAMILY MEMBER"/>
    <property type="match status" value="1"/>
</dbReference>
<feature type="compositionally biased region" description="Basic and acidic residues" evidence="2">
    <location>
        <begin position="820"/>
        <end position="833"/>
    </location>
</feature>
<dbReference type="SMART" id="SM00324">
    <property type="entry name" value="RhoGAP"/>
    <property type="match status" value="1"/>
</dbReference>
<dbReference type="GO" id="GO:0007165">
    <property type="term" value="P:signal transduction"/>
    <property type="evidence" value="ECO:0007669"/>
    <property type="project" value="InterPro"/>
</dbReference>
<evidence type="ECO:0000313" key="5">
    <source>
        <dbReference type="Proteomes" id="UP001353858"/>
    </source>
</evidence>
<keyword evidence="1" id="KW-0343">GTPase activation</keyword>
<dbReference type="InterPro" id="IPR000198">
    <property type="entry name" value="RhoGAP_dom"/>
</dbReference>